<dbReference type="PANTHER" id="PTHR39176:SF1">
    <property type="entry name" value="PERIPLASMIC PROTEIN"/>
    <property type="match status" value="1"/>
</dbReference>
<feature type="chain" id="PRO_5017826914" evidence="1">
    <location>
        <begin position="22"/>
        <end position="117"/>
    </location>
</feature>
<dbReference type="OrthoDB" id="7340239at2"/>
<proteinExistence type="predicted"/>
<accession>A0A3E0EUY4</accession>
<dbReference type="AlphaFoldDB" id="A0A3E0EUY4"/>
<evidence type="ECO:0000256" key="1">
    <source>
        <dbReference type="SAM" id="SignalP"/>
    </source>
</evidence>
<keyword evidence="1" id="KW-0732">Signal</keyword>
<dbReference type="Gene3D" id="1.20.1270.180">
    <property type="match status" value="1"/>
</dbReference>
<gene>
    <name evidence="3" type="ORF">C8P67_102507</name>
</gene>
<comment type="caution">
    <text evidence="3">The sequence shown here is derived from an EMBL/GenBank/DDBJ whole genome shotgun (WGS) entry which is preliminary data.</text>
</comment>
<name>A0A3E0EUY4_9FLAO</name>
<keyword evidence="4" id="KW-1185">Reference proteome</keyword>
<dbReference type="RefSeq" id="WP_115810980.1">
    <property type="nucleotide sequence ID" value="NZ_QUNI01000002.1"/>
</dbReference>
<evidence type="ECO:0000313" key="4">
    <source>
        <dbReference type="Proteomes" id="UP000257136"/>
    </source>
</evidence>
<organism evidence="3 4">
    <name type="scientific">Flavobacterium aquicola</name>
    <dbReference type="NCBI Taxonomy" id="1682742"/>
    <lineage>
        <taxon>Bacteria</taxon>
        <taxon>Pseudomonadati</taxon>
        <taxon>Bacteroidota</taxon>
        <taxon>Flavobacteriia</taxon>
        <taxon>Flavobacteriales</taxon>
        <taxon>Flavobacteriaceae</taxon>
        <taxon>Flavobacterium</taxon>
    </lineage>
</organism>
<evidence type="ECO:0000259" key="2">
    <source>
        <dbReference type="Pfam" id="PF07007"/>
    </source>
</evidence>
<dbReference type="PANTHER" id="PTHR39176">
    <property type="entry name" value="PERIPLASMIC PROTEIN-RELATED"/>
    <property type="match status" value="1"/>
</dbReference>
<dbReference type="EMBL" id="QUNI01000002">
    <property type="protein sequence ID" value="REH01240.1"/>
    <property type="molecule type" value="Genomic_DNA"/>
</dbReference>
<dbReference type="Proteomes" id="UP000257136">
    <property type="component" value="Unassembled WGS sequence"/>
</dbReference>
<reference evidence="3 4" key="1">
    <citation type="submission" date="2018-08" db="EMBL/GenBank/DDBJ databases">
        <title>Genomic Encyclopedia of Archaeal and Bacterial Type Strains, Phase II (KMG-II): from individual species to whole genera.</title>
        <authorList>
            <person name="Goeker M."/>
        </authorList>
    </citation>
    <scope>NUCLEOTIDE SEQUENCE [LARGE SCALE GENOMIC DNA]</scope>
    <source>
        <strain evidence="3 4">DSM 100880</strain>
    </source>
</reference>
<dbReference type="Pfam" id="PF07007">
    <property type="entry name" value="LprI"/>
    <property type="match status" value="1"/>
</dbReference>
<dbReference type="InterPro" id="IPR009739">
    <property type="entry name" value="LprI-like_N"/>
</dbReference>
<feature type="domain" description="Lysozyme inhibitor LprI-like N-terminal" evidence="2">
    <location>
        <begin position="21"/>
        <end position="107"/>
    </location>
</feature>
<protein>
    <submittedName>
        <fullName evidence="3">Uncharacterized protein YecT (DUF1311 family)</fullName>
    </submittedName>
</protein>
<evidence type="ECO:0000313" key="3">
    <source>
        <dbReference type="EMBL" id="REH01240.1"/>
    </source>
</evidence>
<sequence>MTKKYYFITLLVMCFYNYSFAQTQLEMNQTASAKYKKADAELNKVYKQLMSMLDQNEKTLLIQAEKDWVKFRDSHCKFEASQYEGGSIKPLIYSTCLEELTKKRIAEIKASIKERDL</sequence>
<feature type="signal peptide" evidence="1">
    <location>
        <begin position="1"/>
        <end position="21"/>
    </location>
</feature>